<sequence length="82" mass="8574">MHGGSRTRPRRLPPEEAALVDAPRAVPGAWTEGLSRVAVDDAGLPVGRALPARCHIGDRPALCPAPVAVHPPSRGTFLRATP</sequence>
<protein>
    <submittedName>
        <fullName evidence="1">Uncharacterized protein</fullName>
    </submittedName>
</protein>
<reference evidence="2" key="1">
    <citation type="journal article" date="2019" name="Int. J. Syst. Evol. Microbiol.">
        <title>The Global Catalogue of Microorganisms (GCM) 10K type strain sequencing project: providing services to taxonomists for standard genome sequencing and annotation.</title>
        <authorList>
            <consortium name="The Broad Institute Genomics Platform"/>
            <consortium name="The Broad Institute Genome Sequencing Center for Infectious Disease"/>
            <person name="Wu L."/>
            <person name="Ma J."/>
        </authorList>
    </citation>
    <scope>NUCLEOTIDE SEQUENCE [LARGE SCALE GENOMIC DNA]</scope>
    <source>
        <strain evidence="2">CGMCC 4.1542</strain>
    </source>
</reference>
<dbReference type="RefSeq" id="WP_271413447.1">
    <property type="nucleotide sequence ID" value="NZ_BAAATN010000003.1"/>
</dbReference>
<proteinExistence type="predicted"/>
<name>A0ABV9WNH3_9ACTN</name>
<keyword evidence="2" id="KW-1185">Reference proteome</keyword>
<organism evidence="1 2">
    <name type="scientific">Streptomyces lienomycini</name>
    <dbReference type="NCBI Taxonomy" id="284035"/>
    <lineage>
        <taxon>Bacteria</taxon>
        <taxon>Bacillati</taxon>
        <taxon>Actinomycetota</taxon>
        <taxon>Actinomycetes</taxon>
        <taxon>Kitasatosporales</taxon>
        <taxon>Streptomycetaceae</taxon>
        <taxon>Streptomyces</taxon>
    </lineage>
</organism>
<evidence type="ECO:0000313" key="1">
    <source>
        <dbReference type="EMBL" id="MFC5013709.1"/>
    </source>
</evidence>
<dbReference type="Proteomes" id="UP001595855">
    <property type="component" value="Unassembled WGS sequence"/>
</dbReference>
<evidence type="ECO:0000313" key="2">
    <source>
        <dbReference type="Proteomes" id="UP001595855"/>
    </source>
</evidence>
<comment type="caution">
    <text evidence="1">The sequence shown here is derived from an EMBL/GenBank/DDBJ whole genome shotgun (WGS) entry which is preliminary data.</text>
</comment>
<dbReference type="EMBL" id="JBHSJO010000001">
    <property type="protein sequence ID" value="MFC5013709.1"/>
    <property type="molecule type" value="Genomic_DNA"/>
</dbReference>
<gene>
    <name evidence="1" type="ORF">ACFPRC_02320</name>
</gene>
<accession>A0ABV9WNH3</accession>